<dbReference type="Gene3D" id="3.30.300.20">
    <property type="match status" value="1"/>
</dbReference>
<evidence type="ECO:0000313" key="2">
    <source>
        <dbReference type="EMBL" id="SUN13299.1"/>
    </source>
</evidence>
<dbReference type="Proteomes" id="UP000254076">
    <property type="component" value="Unassembled WGS sequence"/>
</dbReference>
<dbReference type="InterPro" id="IPR015946">
    <property type="entry name" value="KH_dom-like_a/b"/>
</dbReference>
<dbReference type="InterPro" id="IPR038247">
    <property type="entry name" value="Jag_N_dom_sf"/>
</dbReference>
<protein>
    <submittedName>
        <fullName evidence="2">RNA-binding protein Jag</fullName>
    </submittedName>
</protein>
<dbReference type="PANTHER" id="PTHR35800:SF1">
    <property type="entry name" value="RNA-BINDING PROTEIN KHPB"/>
    <property type="match status" value="1"/>
</dbReference>
<reference evidence="2 3" key="1">
    <citation type="submission" date="2018-06" db="EMBL/GenBank/DDBJ databases">
        <authorList>
            <consortium name="Pathogen Informatics"/>
            <person name="Doyle S."/>
        </authorList>
    </citation>
    <scope>NUCLEOTIDE SEQUENCE [LARGE SCALE GENOMIC DNA]</scope>
    <source>
        <strain evidence="2 3">NCTC8185</strain>
    </source>
</reference>
<dbReference type="AlphaFoldDB" id="A0A8B4RBT4"/>
<name>A0A8B4RBT4_STRAG</name>
<organism evidence="2 3">
    <name type="scientific">Streptococcus agalactiae</name>
    <dbReference type="NCBI Taxonomy" id="1311"/>
    <lineage>
        <taxon>Bacteria</taxon>
        <taxon>Bacillati</taxon>
        <taxon>Bacillota</taxon>
        <taxon>Bacilli</taxon>
        <taxon>Lactobacillales</taxon>
        <taxon>Streptococcaceae</taxon>
        <taxon>Streptococcus</taxon>
    </lineage>
</organism>
<evidence type="ECO:0000313" key="3">
    <source>
        <dbReference type="Proteomes" id="UP000254076"/>
    </source>
</evidence>
<sequence length="225" mass="25333">MVLFTGATVEEAIEKGLQELNISRLRAHIKVVSREKKGFLGFGKKPAKVEIEGITDEVTDINESVELKNIKNVPSSVDVVEEYIEEVDETLEKEDVSQPELPKIDDKNVVTTSEAIEKIDLLPNIEVAAAQVTKYVENIIYEMDLDATIETTTSKRQISLQIETPEAGRIIGYHGKVLKSLQLLAQNYLHDRFSKSFSVSINVHDYVEHRTETLIDFSKKIASVF</sequence>
<dbReference type="InterPro" id="IPR032782">
    <property type="entry name" value="KhpB_N"/>
</dbReference>
<comment type="caution">
    <text evidence="2">The sequence shown here is derived from an EMBL/GenBank/DDBJ whole genome shotgun (WGS) entry which is preliminary data.</text>
</comment>
<dbReference type="Pfam" id="PF14804">
    <property type="entry name" value="Jag_N"/>
    <property type="match status" value="1"/>
</dbReference>
<dbReference type="GO" id="GO:0003723">
    <property type="term" value="F:RNA binding"/>
    <property type="evidence" value="ECO:0007669"/>
    <property type="project" value="InterPro"/>
</dbReference>
<feature type="domain" description="RNA-binding protein KhpB N-terminal" evidence="1">
    <location>
        <begin position="3"/>
        <end position="54"/>
    </location>
</feature>
<gene>
    <name evidence="2" type="ORF">NCTC8185_00471</name>
</gene>
<dbReference type="Pfam" id="PF13083">
    <property type="entry name" value="KH_KhpA-B"/>
    <property type="match status" value="1"/>
</dbReference>
<dbReference type="InterPro" id="IPR039247">
    <property type="entry name" value="KhpB"/>
</dbReference>
<dbReference type="SMART" id="SM01245">
    <property type="entry name" value="Jag_N"/>
    <property type="match status" value="1"/>
</dbReference>
<accession>A0A8B4RBT4</accession>
<evidence type="ECO:0000259" key="1">
    <source>
        <dbReference type="SMART" id="SM01245"/>
    </source>
</evidence>
<dbReference type="Gene3D" id="3.30.30.80">
    <property type="entry name" value="probable RNA-binding protein from clostridium symbiosum atcc 14940"/>
    <property type="match status" value="1"/>
</dbReference>
<dbReference type="InterPro" id="IPR038008">
    <property type="entry name" value="Jag_KH"/>
</dbReference>
<proteinExistence type="predicted"/>
<dbReference type="PANTHER" id="PTHR35800">
    <property type="entry name" value="PROTEIN JAG"/>
    <property type="match status" value="1"/>
</dbReference>
<dbReference type="EMBL" id="UHEQ01000004">
    <property type="protein sequence ID" value="SUN13299.1"/>
    <property type="molecule type" value="Genomic_DNA"/>
</dbReference>
<dbReference type="CDD" id="cd02414">
    <property type="entry name" value="KH-II_Jag"/>
    <property type="match status" value="1"/>
</dbReference>